<keyword evidence="6" id="KW-1185">Reference proteome</keyword>
<feature type="binding site" evidence="4">
    <location>
        <position position="154"/>
    </location>
    <ligand>
        <name>a divalent metal cation</name>
        <dbReference type="ChEBI" id="CHEBI:60240"/>
        <label>2</label>
    </ligand>
</feature>
<organism evidence="5 6">
    <name type="scientific">Sunxiuqinia dokdonensis</name>
    <dbReference type="NCBI Taxonomy" id="1409788"/>
    <lineage>
        <taxon>Bacteria</taxon>
        <taxon>Pseudomonadati</taxon>
        <taxon>Bacteroidota</taxon>
        <taxon>Bacteroidia</taxon>
        <taxon>Marinilabiliales</taxon>
        <taxon>Prolixibacteraceae</taxon>
        <taxon>Sunxiuqinia</taxon>
    </lineage>
</organism>
<dbReference type="EMBL" id="LGIA01000153">
    <property type="protein sequence ID" value="KOH44754.1"/>
    <property type="molecule type" value="Genomic_DNA"/>
</dbReference>
<evidence type="ECO:0000313" key="6">
    <source>
        <dbReference type="Proteomes" id="UP000036958"/>
    </source>
</evidence>
<dbReference type="GO" id="GO:0046872">
    <property type="term" value="F:metal ion binding"/>
    <property type="evidence" value="ECO:0007669"/>
    <property type="project" value="UniProtKB-KW"/>
</dbReference>
<dbReference type="Proteomes" id="UP000036958">
    <property type="component" value="Unassembled WGS sequence"/>
</dbReference>
<feature type="binding site" evidence="4">
    <location>
        <position position="93"/>
    </location>
    <ligand>
        <name>a divalent metal cation</name>
        <dbReference type="ChEBI" id="CHEBI:60240"/>
        <label>1</label>
    </ligand>
</feature>
<feature type="binding site" evidence="4">
    <location>
        <position position="203"/>
    </location>
    <ligand>
        <name>a divalent metal cation</name>
        <dbReference type="ChEBI" id="CHEBI:60240"/>
        <label>1</label>
    </ligand>
</feature>
<feature type="binding site" evidence="4">
    <location>
        <position position="8"/>
    </location>
    <ligand>
        <name>a divalent metal cation</name>
        <dbReference type="ChEBI" id="CHEBI:60240"/>
        <label>1</label>
    </ligand>
</feature>
<dbReference type="AlphaFoldDB" id="A0A0L8V8I5"/>
<reference evidence="6" key="1">
    <citation type="submission" date="2015-07" db="EMBL/GenBank/DDBJ databases">
        <title>Genome sequencing of Sunxiuqinia dokdonensis strain SK.</title>
        <authorList>
            <person name="Ahn S."/>
            <person name="Kim B.-C."/>
        </authorList>
    </citation>
    <scope>NUCLEOTIDE SEQUENCE [LARGE SCALE GENOMIC DNA]</scope>
    <source>
        <strain evidence="6">SK</strain>
    </source>
</reference>
<sequence>MLIDTHSHIYSEEFNDDIDEVITRAYDSDVRKIILPNIDSSSIKKMLDLADQYPQICFPLMGLHPTSVGEDYQEELELVEFWLKKRKFYGIGEIGIDLYWERTFVEQQIIAFRHQLQLAKKYQLPVVLHVRESFDEVFTVVKEENTPELTGVFHSFTGTIEQAEKIIDLGFKIGIGGIVTFKNSGLDEVVRMIEPQHLILETDAPYLTPAPFRGKRNESSYAIHIARKIAEIHKLSVNEVAKITSTNAVNLFGI</sequence>
<dbReference type="Gene3D" id="3.20.20.140">
    <property type="entry name" value="Metal-dependent hydrolases"/>
    <property type="match status" value="1"/>
</dbReference>
<dbReference type="OrthoDB" id="9810005at2"/>
<dbReference type="GO" id="GO:0004536">
    <property type="term" value="F:DNA nuclease activity"/>
    <property type="evidence" value="ECO:0007669"/>
    <property type="project" value="InterPro"/>
</dbReference>
<evidence type="ECO:0000313" key="5">
    <source>
        <dbReference type="EMBL" id="KOH44754.1"/>
    </source>
</evidence>
<dbReference type="FunFam" id="3.20.20.140:FF:000005">
    <property type="entry name" value="TatD family hydrolase"/>
    <property type="match status" value="1"/>
</dbReference>
<gene>
    <name evidence="5" type="ORF">NC99_24140</name>
</gene>
<dbReference type="GO" id="GO:0005829">
    <property type="term" value="C:cytosol"/>
    <property type="evidence" value="ECO:0007669"/>
    <property type="project" value="TreeGrafter"/>
</dbReference>
<dbReference type="PATRIC" id="fig|1409788.3.peg.2493"/>
<dbReference type="SUPFAM" id="SSF51556">
    <property type="entry name" value="Metallo-dependent hydrolases"/>
    <property type="match status" value="1"/>
</dbReference>
<dbReference type="InterPro" id="IPR032466">
    <property type="entry name" value="Metal_Hydrolase"/>
</dbReference>
<accession>A0A0L8V8I5</accession>
<dbReference type="STRING" id="1409788.NC99_24140"/>
<dbReference type="CDD" id="cd01310">
    <property type="entry name" value="TatD_DNAse"/>
    <property type="match status" value="1"/>
</dbReference>
<evidence type="ECO:0000256" key="3">
    <source>
        <dbReference type="ARBA" id="ARBA00022801"/>
    </source>
</evidence>
<dbReference type="NCBIfam" id="TIGR00010">
    <property type="entry name" value="YchF/TatD family DNA exonuclease"/>
    <property type="match status" value="1"/>
</dbReference>
<dbReference type="GO" id="GO:0016788">
    <property type="term" value="F:hydrolase activity, acting on ester bonds"/>
    <property type="evidence" value="ECO:0007669"/>
    <property type="project" value="InterPro"/>
</dbReference>
<comment type="similarity">
    <text evidence="1">Belongs to the metallo-dependent hydrolases superfamily. TatD-type hydrolase family.</text>
</comment>
<dbReference type="RefSeq" id="WP_053183635.1">
    <property type="nucleotide sequence ID" value="NZ_LGIA01000153.1"/>
</dbReference>
<dbReference type="PANTHER" id="PTHR46124:SF4">
    <property type="entry name" value="HYDROLASE TATD"/>
    <property type="match status" value="1"/>
</dbReference>
<name>A0A0L8V8I5_9BACT</name>
<evidence type="ECO:0000256" key="1">
    <source>
        <dbReference type="ARBA" id="ARBA00009275"/>
    </source>
</evidence>
<keyword evidence="3 5" id="KW-0378">Hydrolase</keyword>
<protein>
    <submittedName>
        <fullName evidence="5">TatD family hydrolase</fullName>
    </submittedName>
</protein>
<proteinExistence type="inferred from homology"/>
<comment type="caution">
    <text evidence="5">The sequence shown here is derived from an EMBL/GenBank/DDBJ whole genome shotgun (WGS) entry which is preliminary data.</text>
</comment>
<evidence type="ECO:0000256" key="4">
    <source>
        <dbReference type="PIRSR" id="PIRSR005902-1"/>
    </source>
</evidence>
<keyword evidence="2 4" id="KW-0479">Metal-binding</keyword>
<feature type="binding site" evidence="4">
    <location>
        <position position="6"/>
    </location>
    <ligand>
        <name>a divalent metal cation</name>
        <dbReference type="ChEBI" id="CHEBI:60240"/>
        <label>1</label>
    </ligand>
</feature>
<dbReference type="PIRSF" id="PIRSF005902">
    <property type="entry name" value="DNase_TatD"/>
    <property type="match status" value="1"/>
</dbReference>
<feature type="binding site" evidence="4">
    <location>
        <position position="129"/>
    </location>
    <ligand>
        <name>a divalent metal cation</name>
        <dbReference type="ChEBI" id="CHEBI:60240"/>
        <label>2</label>
    </ligand>
</feature>
<evidence type="ECO:0000256" key="2">
    <source>
        <dbReference type="ARBA" id="ARBA00022723"/>
    </source>
</evidence>
<dbReference type="InterPro" id="IPR001130">
    <property type="entry name" value="TatD-like"/>
</dbReference>
<dbReference type="PANTHER" id="PTHR46124">
    <property type="entry name" value="D-AMINOACYL-TRNA DEACYLASE"/>
    <property type="match status" value="1"/>
</dbReference>
<dbReference type="InterPro" id="IPR015991">
    <property type="entry name" value="TatD/YcfH-like"/>
</dbReference>
<dbReference type="Pfam" id="PF01026">
    <property type="entry name" value="TatD_DNase"/>
    <property type="match status" value="1"/>
</dbReference>